<sequence length="91" mass="10461">MSSYRVNGFSRIWKSRVFPGIREIRDPGMPTLSSIFPTPTRLALHHSLLLPLQAVKLPTIFTLTPLLALFTIFNQPSRYQVFKPSLQHEIQ</sequence>
<name>A0A1I7XCP9_HETBA</name>
<dbReference type="WBParaSite" id="Hba_15472">
    <property type="protein sequence ID" value="Hba_15472"/>
    <property type="gene ID" value="Hba_15472"/>
</dbReference>
<accession>A0A1I7XCP9</accession>
<protein>
    <submittedName>
        <fullName evidence="2">Uncharacterized protein</fullName>
    </submittedName>
</protein>
<evidence type="ECO:0000313" key="2">
    <source>
        <dbReference type="WBParaSite" id="Hba_15472"/>
    </source>
</evidence>
<proteinExistence type="predicted"/>
<dbReference type="AlphaFoldDB" id="A0A1I7XCP9"/>
<keyword evidence="1" id="KW-1185">Reference proteome</keyword>
<organism evidence="1 2">
    <name type="scientific">Heterorhabditis bacteriophora</name>
    <name type="common">Entomopathogenic nematode worm</name>
    <dbReference type="NCBI Taxonomy" id="37862"/>
    <lineage>
        <taxon>Eukaryota</taxon>
        <taxon>Metazoa</taxon>
        <taxon>Ecdysozoa</taxon>
        <taxon>Nematoda</taxon>
        <taxon>Chromadorea</taxon>
        <taxon>Rhabditida</taxon>
        <taxon>Rhabditina</taxon>
        <taxon>Rhabditomorpha</taxon>
        <taxon>Strongyloidea</taxon>
        <taxon>Heterorhabditidae</taxon>
        <taxon>Heterorhabditis</taxon>
    </lineage>
</organism>
<evidence type="ECO:0000313" key="1">
    <source>
        <dbReference type="Proteomes" id="UP000095283"/>
    </source>
</evidence>
<reference evidence="2" key="1">
    <citation type="submission" date="2016-11" db="UniProtKB">
        <authorList>
            <consortium name="WormBaseParasite"/>
        </authorList>
    </citation>
    <scope>IDENTIFICATION</scope>
</reference>
<dbReference type="Proteomes" id="UP000095283">
    <property type="component" value="Unplaced"/>
</dbReference>